<reference evidence="1" key="1">
    <citation type="journal article" date="2009" name="PLoS Genet.">
        <title>Sequencing, mapping, and analysis of 27,455 maize full-length cDNAs.</title>
        <authorList>
            <person name="Soderlund C."/>
            <person name="Descour A."/>
            <person name="Kudrna D."/>
            <person name="Bomhoff M."/>
            <person name="Boyd L."/>
            <person name="Currie J."/>
            <person name="Angelova A."/>
            <person name="Collura K."/>
            <person name="Wissotski M."/>
            <person name="Ashley E."/>
            <person name="Morrow D."/>
            <person name="Fernandes J."/>
            <person name="Walbot V."/>
            <person name="Yu Y."/>
        </authorList>
    </citation>
    <scope>NUCLEOTIDE SEQUENCE</scope>
    <source>
        <strain evidence="1">B73</strain>
    </source>
</reference>
<organism evidence="1">
    <name type="scientific">Zea mays</name>
    <name type="common">Maize</name>
    <dbReference type="NCBI Taxonomy" id="4577"/>
    <lineage>
        <taxon>Eukaryota</taxon>
        <taxon>Viridiplantae</taxon>
        <taxon>Streptophyta</taxon>
        <taxon>Embryophyta</taxon>
        <taxon>Tracheophyta</taxon>
        <taxon>Spermatophyta</taxon>
        <taxon>Magnoliopsida</taxon>
        <taxon>Liliopsida</taxon>
        <taxon>Poales</taxon>
        <taxon>Poaceae</taxon>
        <taxon>PACMAD clade</taxon>
        <taxon>Panicoideae</taxon>
        <taxon>Andropogonodae</taxon>
        <taxon>Andropogoneae</taxon>
        <taxon>Tripsacinae</taxon>
        <taxon>Zea</taxon>
    </lineage>
</organism>
<sequence length="60" mass="6515">MAGRLVLAGIRFRAGLDQIFGGFCYKKHSPCGRNPRLAFGSTHELAEKWSGCFGPLFLAG</sequence>
<reference evidence="1" key="2">
    <citation type="submission" date="2012-06" db="EMBL/GenBank/DDBJ databases">
        <authorList>
            <person name="Yu Y."/>
            <person name="Currie J."/>
            <person name="Lomeli R."/>
            <person name="Angelova A."/>
            <person name="Collura K."/>
            <person name="Wissotski M."/>
            <person name="Campos D."/>
            <person name="Kudrna D."/>
            <person name="Golser W."/>
            <person name="Ashely E."/>
            <person name="Descour A."/>
            <person name="Fernandes J."/>
            <person name="Soderlund C."/>
            <person name="Walbot V."/>
        </authorList>
    </citation>
    <scope>NUCLEOTIDE SEQUENCE</scope>
    <source>
        <strain evidence="1">B73</strain>
    </source>
</reference>
<name>C4J6A6_MAIZE</name>
<dbReference type="EMBL" id="BT086353">
    <property type="protein sequence ID" value="ACR36706.1"/>
    <property type="molecule type" value="mRNA"/>
</dbReference>
<accession>C4J6A6</accession>
<evidence type="ECO:0000313" key="1">
    <source>
        <dbReference type="EMBL" id="ACR36706.1"/>
    </source>
</evidence>
<dbReference type="AlphaFoldDB" id="C4J6A6"/>
<proteinExistence type="evidence at transcript level"/>
<protein>
    <submittedName>
        <fullName evidence="1">Uncharacterized protein</fullName>
    </submittedName>
</protein>